<evidence type="ECO:0000256" key="2">
    <source>
        <dbReference type="ARBA" id="ARBA00009399"/>
    </source>
</evidence>
<evidence type="ECO:0000256" key="5">
    <source>
        <dbReference type="ARBA" id="ARBA00023136"/>
    </source>
</evidence>
<gene>
    <name evidence="8" type="ORF">EHQ31_01750</name>
</gene>
<feature type="transmembrane region" description="Helical" evidence="6">
    <location>
        <begin position="37"/>
        <end position="54"/>
    </location>
</feature>
<dbReference type="EMBL" id="RQFO01000004">
    <property type="protein sequence ID" value="TGL05469.1"/>
    <property type="molecule type" value="Genomic_DNA"/>
</dbReference>
<dbReference type="RefSeq" id="WP_135569054.1">
    <property type="nucleotide sequence ID" value="NZ_RQFN01000011.1"/>
</dbReference>
<comment type="caution">
    <text evidence="8">The sequence shown here is derived from an EMBL/GenBank/DDBJ whole genome shotgun (WGS) entry which is preliminary data.</text>
</comment>
<dbReference type="PANTHER" id="PTHR38459:SF1">
    <property type="entry name" value="PROPHAGE BACTOPRENOL-LINKED GLUCOSE TRANSLOCASE HOMOLOG"/>
    <property type="match status" value="1"/>
</dbReference>
<dbReference type="Proteomes" id="UP000297465">
    <property type="component" value="Unassembled WGS sequence"/>
</dbReference>
<feature type="transmembrane region" description="Helical" evidence="6">
    <location>
        <begin position="66"/>
        <end position="84"/>
    </location>
</feature>
<feature type="transmembrane region" description="Helical" evidence="6">
    <location>
        <begin position="90"/>
        <end position="112"/>
    </location>
</feature>
<evidence type="ECO:0000256" key="6">
    <source>
        <dbReference type="SAM" id="Phobius"/>
    </source>
</evidence>
<reference evidence="9" key="1">
    <citation type="journal article" date="2019" name="PLoS Negl. Trop. Dis.">
        <title>Revisiting the worldwide diversity of Leptospira species in the environment.</title>
        <authorList>
            <person name="Vincent A.T."/>
            <person name="Schiettekatte O."/>
            <person name="Bourhy P."/>
            <person name="Veyrier F.J."/>
            <person name="Picardeau M."/>
        </authorList>
    </citation>
    <scope>NUCLEOTIDE SEQUENCE [LARGE SCALE GENOMIC DNA]</scope>
    <source>
        <strain evidence="9">201800278</strain>
    </source>
</reference>
<evidence type="ECO:0000256" key="3">
    <source>
        <dbReference type="ARBA" id="ARBA00022692"/>
    </source>
</evidence>
<comment type="similarity">
    <text evidence="2">Belongs to the GtrA family.</text>
</comment>
<evidence type="ECO:0000313" key="8">
    <source>
        <dbReference type="EMBL" id="TGL05469.1"/>
    </source>
</evidence>
<dbReference type="InterPro" id="IPR051401">
    <property type="entry name" value="GtrA_CellWall_Glycosyl"/>
</dbReference>
<keyword evidence="9" id="KW-1185">Reference proteome</keyword>
<dbReference type="Pfam" id="PF04138">
    <property type="entry name" value="GtrA_DPMS_TM"/>
    <property type="match status" value="1"/>
</dbReference>
<proteinExistence type="inferred from homology"/>
<organism evidence="8 9">
    <name type="scientific">Leptospira montravelensis</name>
    <dbReference type="NCBI Taxonomy" id="2484961"/>
    <lineage>
        <taxon>Bacteria</taxon>
        <taxon>Pseudomonadati</taxon>
        <taxon>Spirochaetota</taxon>
        <taxon>Spirochaetia</taxon>
        <taxon>Leptospirales</taxon>
        <taxon>Leptospiraceae</taxon>
        <taxon>Leptospira</taxon>
    </lineage>
</organism>
<sequence>MKREIIWFLVAGICAVGTDLSTYYVLREFIPVTFSKGISFVLGSIIAFIINKYMTFGKKEFSPIEILKFAGLYLSTLIANVLVNNLSLKVLPGFVFFAFLCATGTSTILNYLGQKFWVFRK</sequence>
<evidence type="ECO:0000256" key="4">
    <source>
        <dbReference type="ARBA" id="ARBA00022989"/>
    </source>
</evidence>
<feature type="domain" description="GtrA/DPMS transmembrane" evidence="7">
    <location>
        <begin position="8"/>
        <end position="119"/>
    </location>
</feature>
<dbReference type="PANTHER" id="PTHR38459">
    <property type="entry name" value="PROPHAGE BACTOPRENOL-LINKED GLUCOSE TRANSLOCASE HOMOLOG"/>
    <property type="match status" value="1"/>
</dbReference>
<name>A0ABY2LWQ7_9LEPT</name>
<evidence type="ECO:0000313" key="9">
    <source>
        <dbReference type="Proteomes" id="UP000297465"/>
    </source>
</evidence>
<comment type="subcellular location">
    <subcellularLocation>
        <location evidence="1">Membrane</location>
        <topology evidence="1">Multi-pass membrane protein</topology>
    </subcellularLocation>
</comment>
<keyword evidence="4 6" id="KW-1133">Transmembrane helix</keyword>
<protein>
    <submittedName>
        <fullName evidence="8">GtrA family protein</fullName>
    </submittedName>
</protein>
<keyword evidence="5 6" id="KW-0472">Membrane</keyword>
<evidence type="ECO:0000259" key="7">
    <source>
        <dbReference type="Pfam" id="PF04138"/>
    </source>
</evidence>
<accession>A0ABY2LWQ7</accession>
<dbReference type="InterPro" id="IPR007267">
    <property type="entry name" value="GtrA_DPMS_TM"/>
</dbReference>
<feature type="transmembrane region" description="Helical" evidence="6">
    <location>
        <begin position="5"/>
        <end position="25"/>
    </location>
</feature>
<evidence type="ECO:0000256" key="1">
    <source>
        <dbReference type="ARBA" id="ARBA00004141"/>
    </source>
</evidence>
<keyword evidence="3 6" id="KW-0812">Transmembrane</keyword>